<sequence length="563" mass="64313">MWLYLFWLVALGRWFPMKGQVTTDAQEYQQYKTMAEYSMTEGDYEKARKLWRICLTLPKYENDTKAQQKADDCTKIIAAQQHYQKALNGEEDIMPAFRDLLKLQPISPQDKFFKTRITQQIEQTADKYLKEGNVEQATKLFGYAYEMTPVVGLAFKLEQADMKYVEKYQRNSLPYTNYKQKKNTPQNNTNSLLELDEYAQIIKSADEALKNGNYDLARRKYSAATQVPGHENDHYADEQRLRITRLQQINKRLEETQNDPRGQLIYARDALSLSPDDATLRPKAAKAAVQVGDEMLSKELFADAKRYYQEAARYGANGMNEKIADTENKIKAKRQENAKKQVEVAKQKGKKQPNLQPAKEPKPRREMPTLVGVAITAGASAAFPILNNGSSNIKTPISLQWYGGGHLIVLPDGKFSPIVGVHYAPVRFQTAAAAKTIPLERFAFDLLQIPVGLRYKYPMSNQDLSIHFEAGATFNLPRKLNYTNYAVEINNTDLNMLNNQTLGFYGGIGMSKYLSKRRSVSLMLQYQRTDNLLNLDYKDNATNRSRASMLLQGLSVQLIFRVF</sequence>
<dbReference type="EMBL" id="JACIBY010000024">
    <property type="protein sequence ID" value="MBB3842019.1"/>
    <property type="molecule type" value="Genomic_DNA"/>
</dbReference>
<feature type="region of interest" description="Disordered" evidence="1">
    <location>
        <begin position="334"/>
        <end position="366"/>
    </location>
</feature>
<evidence type="ECO:0000313" key="2">
    <source>
        <dbReference type="EMBL" id="MBB3842019.1"/>
    </source>
</evidence>
<name>A0A7W5ZRX6_9BACT</name>
<protein>
    <submittedName>
        <fullName evidence="2">Uncharacterized protein</fullName>
    </submittedName>
</protein>
<dbReference type="Proteomes" id="UP000541352">
    <property type="component" value="Unassembled WGS sequence"/>
</dbReference>
<comment type="caution">
    <text evidence="2">The sequence shown here is derived from an EMBL/GenBank/DDBJ whole genome shotgun (WGS) entry which is preliminary data.</text>
</comment>
<proteinExistence type="predicted"/>
<accession>A0A7W5ZRX6</accession>
<feature type="compositionally biased region" description="Basic and acidic residues" evidence="1">
    <location>
        <begin position="334"/>
        <end position="346"/>
    </location>
</feature>
<keyword evidence="3" id="KW-1185">Reference proteome</keyword>
<dbReference type="AlphaFoldDB" id="A0A7W5ZRX6"/>
<organism evidence="2 3">
    <name type="scientific">Runella defluvii</name>
    <dbReference type="NCBI Taxonomy" id="370973"/>
    <lineage>
        <taxon>Bacteria</taxon>
        <taxon>Pseudomonadati</taxon>
        <taxon>Bacteroidota</taxon>
        <taxon>Cytophagia</taxon>
        <taxon>Cytophagales</taxon>
        <taxon>Spirosomataceae</taxon>
        <taxon>Runella</taxon>
    </lineage>
</organism>
<evidence type="ECO:0000256" key="1">
    <source>
        <dbReference type="SAM" id="MobiDB-lite"/>
    </source>
</evidence>
<reference evidence="2 3" key="1">
    <citation type="submission" date="2020-08" db="EMBL/GenBank/DDBJ databases">
        <title>Genomic Encyclopedia of Type Strains, Phase IV (KMG-IV): sequencing the most valuable type-strain genomes for metagenomic binning, comparative biology and taxonomic classification.</title>
        <authorList>
            <person name="Goeker M."/>
        </authorList>
    </citation>
    <scope>NUCLEOTIDE SEQUENCE [LARGE SCALE GENOMIC DNA]</scope>
    <source>
        <strain evidence="2 3">DSM 17976</strain>
    </source>
</reference>
<evidence type="ECO:0000313" key="3">
    <source>
        <dbReference type="Proteomes" id="UP000541352"/>
    </source>
</evidence>
<gene>
    <name evidence="2" type="ORF">FHS57_006048</name>
</gene>